<organism evidence="2 3">
    <name type="scientific">Actinomyces israelii</name>
    <dbReference type="NCBI Taxonomy" id="1659"/>
    <lineage>
        <taxon>Bacteria</taxon>
        <taxon>Bacillati</taxon>
        <taxon>Actinomycetota</taxon>
        <taxon>Actinomycetes</taxon>
        <taxon>Actinomycetales</taxon>
        <taxon>Actinomycetaceae</taxon>
        <taxon>Actinomyces</taxon>
    </lineage>
</organism>
<keyword evidence="1" id="KW-0472">Membrane</keyword>
<feature type="transmembrane region" description="Helical" evidence="1">
    <location>
        <begin position="20"/>
        <end position="38"/>
    </location>
</feature>
<name>A0ABT4I9G4_9ACTO</name>
<reference evidence="2" key="1">
    <citation type="submission" date="2022-10" db="EMBL/GenBank/DDBJ databases">
        <title>Genome sequence of Actinomyces israelii ATCC 10048.</title>
        <authorList>
            <person name="Watt R.M."/>
            <person name="Tong W.M."/>
        </authorList>
    </citation>
    <scope>NUCLEOTIDE SEQUENCE</scope>
    <source>
        <strain evidence="2">ATCC 10048</strain>
    </source>
</reference>
<dbReference type="RefSeq" id="WP_268917790.1">
    <property type="nucleotide sequence ID" value="NZ_JAPTMY010000021.1"/>
</dbReference>
<comment type="caution">
    <text evidence="2">The sequence shown here is derived from an EMBL/GenBank/DDBJ whole genome shotgun (WGS) entry which is preliminary data.</text>
</comment>
<evidence type="ECO:0000313" key="3">
    <source>
        <dbReference type="Proteomes" id="UP001072034"/>
    </source>
</evidence>
<dbReference type="EMBL" id="JAPTMY010000021">
    <property type="protein sequence ID" value="MCZ0858392.1"/>
    <property type="molecule type" value="Genomic_DNA"/>
</dbReference>
<dbReference type="Proteomes" id="UP001072034">
    <property type="component" value="Unassembled WGS sequence"/>
</dbReference>
<keyword evidence="3" id="KW-1185">Reference proteome</keyword>
<evidence type="ECO:0000256" key="1">
    <source>
        <dbReference type="SAM" id="Phobius"/>
    </source>
</evidence>
<gene>
    <name evidence="2" type="ORF">OHJ16_10090</name>
</gene>
<evidence type="ECO:0000313" key="2">
    <source>
        <dbReference type="EMBL" id="MCZ0858392.1"/>
    </source>
</evidence>
<protein>
    <submittedName>
        <fullName evidence="2">Uncharacterized protein</fullName>
    </submittedName>
</protein>
<keyword evidence="1" id="KW-1133">Transmembrane helix</keyword>
<keyword evidence="1" id="KW-0812">Transmembrane</keyword>
<proteinExistence type="predicted"/>
<sequence length="48" mass="5246">MWPQFLEATRTGAETRNVGVGAVTVGPLLAGVLAWWAVRAIERHTSLR</sequence>
<accession>A0ABT4I9G4</accession>